<sequence>MLGIKLIHSDNGMILSKAHYLESVLALYGMSKCKPMMTPMVPNSHQEESNPEECSQFEALNTNYRSAVGRLNYLSVAMRPDISFSVSSLSQGTVDYGLHYTADGVGNICADSDADWGNCRETRRSITGFVISFKHCLVIWKTRKQHSVSLSTVEAEYKALMDLSTEVLWLQQFVKELSLCELVSPTTFFDHNQGCINTANSDSNSNTRHMKHVDIQLHFIREAIWNELIKVIYIPSDKMMADFMTKSVCRPALVKCLNALNVLSLRARGDVES</sequence>
<reference evidence="1" key="1">
    <citation type="submission" date="2021-03" db="EMBL/GenBank/DDBJ databases">
        <title>Draft genome sequence of rust myrtle Austropuccinia psidii MF-1, a brazilian biotype.</title>
        <authorList>
            <person name="Quecine M.C."/>
            <person name="Pachon D.M.R."/>
            <person name="Bonatelli M.L."/>
            <person name="Correr F.H."/>
            <person name="Franceschini L.M."/>
            <person name="Leite T.F."/>
            <person name="Margarido G.R.A."/>
            <person name="Almeida C.A."/>
            <person name="Ferrarezi J.A."/>
            <person name="Labate C.A."/>
        </authorList>
    </citation>
    <scope>NUCLEOTIDE SEQUENCE</scope>
    <source>
        <strain evidence="1">MF-1</strain>
    </source>
</reference>
<evidence type="ECO:0000313" key="2">
    <source>
        <dbReference type="Proteomes" id="UP000765509"/>
    </source>
</evidence>
<evidence type="ECO:0008006" key="3">
    <source>
        <dbReference type="Google" id="ProtNLM"/>
    </source>
</evidence>
<gene>
    <name evidence="1" type="ORF">O181_085275</name>
</gene>
<organism evidence="1 2">
    <name type="scientific">Austropuccinia psidii MF-1</name>
    <dbReference type="NCBI Taxonomy" id="1389203"/>
    <lineage>
        <taxon>Eukaryota</taxon>
        <taxon>Fungi</taxon>
        <taxon>Dikarya</taxon>
        <taxon>Basidiomycota</taxon>
        <taxon>Pucciniomycotina</taxon>
        <taxon>Pucciniomycetes</taxon>
        <taxon>Pucciniales</taxon>
        <taxon>Sphaerophragmiaceae</taxon>
        <taxon>Austropuccinia</taxon>
    </lineage>
</organism>
<comment type="caution">
    <text evidence="1">The sequence shown here is derived from an EMBL/GenBank/DDBJ whole genome shotgun (WGS) entry which is preliminary data.</text>
</comment>
<dbReference type="PANTHER" id="PTHR11439">
    <property type="entry name" value="GAG-POL-RELATED RETROTRANSPOSON"/>
    <property type="match status" value="1"/>
</dbReference>
<keyword evidence="2" id="KW-1185">Reference proteome</keyword>
<name>A0A9Q3IMU9_9BASI</name>
<protein>
    <recommendedName>
        <fullName evidence="3">Reverse transcriptase Ty1/copia-type domain-containing protein</fullName>
    </recommendedName>
</protein>
<dbReference type="AlphaFoldDB" id="A0A9Q3IMU9"/>
<dbReference type="OrthoDB" id="1001632at2759"/>
<dbReference type="CDD" id="cd09272">
    <property type="entry name" value="RNase_HI_RT_Ty1"/>
    <property type="match status" value="1"/>
</dbReference>
<dbReference type="Proteomes" id="UP000765509">
    <property type="component" value="Unassembled WGS sequence"/>
</dbReference>
<dbReference type="EMBL" id="AVOT02050488">
    <property type="protein sequence ID" value="MBW0545560.1"/>
    <property type="molecule type" value="Genomic_DNA"/>
</dbReference>
<dbReference type="PANTHER" id="PTHR11439:SF467">
    <property type="entry name" value="INTEGRASE CATALYTIC DOMAIN-CONTAINING PROTEIN"/>
    <property type="match status" value="1"/>
</dbReference>
<evidence type="ECO:0000313" key="1">
    <source>
        <dbReference type="EMBL" id="MBW0545560.1"/>
    </source>
</evidence>
<accession>A0A9Q3IMU9</accession>
<proteinExistence type="predicted"/>